<evidence type="ECO:0000259" key="3">
    <source>
        <dbReference type="Pfam" id="PF09180"/>
    </source>
</evidence>
<dbReference type="GO" id="GO:0005524">
    <property type="term" value="F:ATP binding"/>
    <property type="evidence" value="ECO:0007669"/>
    <property type="project" value="InterPro"/>
</dbReference>
<dbReference type="GO" id="GO:0005737">
    <property type="term" value="C:cytoplasm"/>
    <property type="evidence" value="ECO:0007669"/>
    <property type="project" value="InterPro"/>
</dbReference>
<keyword evidence="2" id="KW-1133">Transmembrane helix</keyword>
<evidence type="ECO:0000313" key="5">
    <source>
        <dbReference type="Proteomes" id="UP000323506"/>
    </source>
</evidence>
<dbReference type="InterPro" id="IPR017449">
    <property type="entry name" value="Pro-tRNA_synth_II"/>
</dbReference>
<keyword evidence="2" id="KW-0472">Membrane</keyword>
<dbReference type="Proteomes" id="UP000323506">
    <property type="component" value="Chromosome D12"/>
</dbReference>
<gene>
    <name evidence="4" type="ORF">ES288_D12G165100v1</name>
</gene>
<feature type="domain" description="Proline-tRNA ligase class II C-terminal" evidence="3">
    <location>
        <begin position="48"/>
        <end position="95"/>
    </location>
</feature>
<evidence type="ECO:0000256" key="1">
    <source>
        <dbReference type="ARBA" id="ARBA00022917"/>
    </source>
</evidence>
<organism evidence="4 5">
    <name type="scientific">Gossypium darwinii</name>
    <name type="common">Darwin's cotton</name>
    <name type="synonym">Gossypium barbadense var. darwinii</name>
    <dbReference type="NCBI Taxonomy" id="34276"/>
    <lineage>
        <taxon>Eukaryota</taxon>
        <taxon>Viridiplantae</taxon>
        <taxon>Streptophyta</taxon>
        <taxon>Embryophyta</taxon>
        <taxon>Tracheophyta</taxon>
        <taxon>Spermatophyta</taxon>
        <taxon>Magnoliopsida</taxon>
        <taxon>eudicotyledons</taxon>
        <taxon>Gunneridae</taxon>
        <taxon>Pentapetalae</taxon>
        <taxon>rosids</taxon>
        <taxon>malvids</taxon>
        <taxon>Malvales</taxon>
        <taxon>Malvaceae</taxon>
        <taxon>Malvoideae</taxon>
        <taxon>Gossypium</taxon>
    </lineage>
</organism>
<accession>A0A5D2AD70</accession>
<reference evidence="4 5" key="1">
    <citation type="submission" date="2019-06" db="EMBL/GenBank/DDBJ databases">
        <title>WGS assembly of Gossypium darwinii.</title>
        <authorList>
            <person name="Chen Z.J."/>
            <person name="Sreedasyam A."/>
            <person name="Ando A."/>
            <person name="Song Q."/>
            <person name="De L."/>
            <person name="Hulse-Kemp A."/>
            <person name="Ding M."/>
            <person name="Ye W."/>
            <person name="Kirkbride R."/>
            <person name="Jenkins J."/>
            <person name="Plott C."/>
            <person name="Lovell J."/>
            <person name="Lin Y.-M."/>
            <person name="Vaughn R."/>
            <person name="Liu B."/>
            <person name="Li W."/>
            <person name="Simpson S."/>
            <person name="Scheffler B."/>
            <person name="Saski C."/>
            <person name="Grover C."/>
            <person name="Hu G."/>
            <person name="Conover J."/>
            <person name="Carlson J."/>
            <person name="Shu S."/>
            <person name="Boston L."/>
            <person name="Williams M."/>
            <person name="Peterson D."/>
            <person name="Mcgee K."/>
            <person name="Jones D."/>
            <person name="Wendel J."/>
            <person name="Stelly D."/>
            <person name="Grimwood J."/>
            <person name="Schmutz J."/>
        </authorList>
    </citation>
    <scope>NUCLEOTIDE SEQUENCE [LARGE SCALE GENOMIC DNA]</scope>
    <source>
        <strain evidence="4">1808015.09</strain>
    </source>
</reference>
<dbReference type="AlphaFoldDB" id="A0A5D2AD70"/>
<proteinExistence type="predicted"/>
<dbReference type="InterPro" id="IPR016061">
    <property type="entry name" value="Pro-tRNA_ligase_II_C"/>
</dbReference>
<keyword evidence="2" id="KW-0812">Transmembrane</keyword>
<name>A0A5D2AD70_GOSDA</name>
<dbReference type="EMBL" id="CM017712">
    <property type="protein sequence ID" value="TYG41302.1"/>
    <property type="molecule type" value="Genomic_DNA"/>
</dbReference>
<evidence type="ECO:0000313" key="4">
    <source>
        <dbReference type="EMBL" id="TYG41302.1"/>
    </source>
</evidence>
<dbReference type="Gene3D" id="3.30.110.30">
    <property type="entry name" value="C-terminal domain of ProRS"/>
    <property type="match status" value="1"/>
</dbReference>
<dbReference type="GO" id="GO:0017101">
    <property type="term" value="C:aminoacyl-tRNA synthetase multienzyme complex"/>
    <property type="evidence" value="ECO:0007669"/>
    <property type="project" value="TreeGrafter"/>
</dbReference>
<dbReference type="PANTHER" id="PTHR43382">
    <property type="entry name" value="PROLYL-TRNA SYNTHETASE"/>
    <property type="match status" value="1"/>
</dbReference>
<dbReference type="PANTHER" id="PTHR43382:SF2">
    <property type="entry name" value="BIFUNCTIONAL GLUTAMATE_PROLINE--TRNA LIGASE"/>
    <property type="match status" value="1"/>
</dbReference>
<keyword evidence="1" id="KW-0648">Protein biosynthesis</keyword>
<dbReference type="GO" id="GO:0004827">
    <property type="term" value="F:proline-tRNA ligase activity"/>
    <property type="evidence" value="ECO:0007669"/>
    <property type="project" value="InterPro"/>
</dbReference>
<dbReference type="GO" id="GO:0006433">
    <property type="term" value="P:prolyl-tRNA aminoacylation"/>
    <property type="evidence" value="ECO:0007669"/>
    <property type="project" value="InterPro"/>
</dbReference>
<feature type="transmembrane region" description="Helical" evidence="2">
    <location>
        <begin position="139"/>
        <end position="158"/>
    </location>
</feature>
<sequence>MCFIGQVHAVRRDNGEKTDISRVFLVEQNLFDVAKQKRDACIEVVKTWDEFVKALGQKKLILAPWCDEEEVEKDVKARTRGEMGAAKSLFVPHSNSLNSQKFRTLTELLYKKLMKYWLFTIYRTPNFFMWFMLCSNLCFIYHYYDSAWLILLYACLILHPSKARVRHRLRKDHGIEGGIPIVFSLEKPKAQLLPFRGPSGEEDNPSNYQWGNSSNILKQNLK</sequence>
<dbReference type="SUPFAM" id="SSF64586">
    <property type="entry name" value="C-terminal domain of ProRS"/>
    <property type="match status" value="1"/>
</dbReference>
<keyword evidence="5" id="KW-1185">Reference proteome</keyword>
<protein>
    <recommendedName>
        <fullName evidence="3">Proline-tRNA ligase class II C-terminal domain-containing protein</fullName>
    </recommendedName>
</protein>
<dbReference type="Pfam" id="PF09180">
    <property type="entry name" value="ProRS-C_1"/>
    <property type="match status" value="1"/>
</dbReference>
<evidence type="ECO:0000256" key="2">
    <source>
        <dbReference type="SAM" id="Phobius"/>
    </source>
</evidence>
<dbReference type="InterPro" id="IPR004499">
    <property type="entry name" value="Pro-tRNA-ligase_IIa_arc-type"/>
</dbReference>